<gene>
    <name evidence="2" type="ORF">PG997_004785</name>
</gene>
<feature type="compositionally biased region" description="Basic and acidic residues" evidence="1">
    <location>
        <begin position="1385"/>
        <end position="1396"/>
    </location>
</feature>
<feature type="compositionally biased region" description="Basic and acidic residues" evidence="1">
    <location>
        <begin position="1113"/>
        <end position="1123"/>
    </location>
</feature>
<feature type="compositionally biased region" description="Polar residues" evidence="1">
    <location>
        <begin position="1261"/>
        <end position="1271"/>
    </location>
</feature>
<feature type="compositionally biased region" description="Basic residues" evidence="1">
    <location>
        <begin position="873"/>
        <end position="884"/>
    </location>
</feature>
<feature type="compositionally biased region" description="Basic and acidic residues" evidence="1">
    <location>
        <begin position="198"/>
        <end position="209"/>
    </location>
</feature>
<feature type="compositionally biased region" description="Basic and acidic residues" evidence="1">
    <location>
        <begin position="1323"/>
        <end position="1337"/>
    </location>
</feature>
<feature type="compositionally biased region" description="Polar residues" evidence="1">
    <location>
        <begin position="1206"/>
        <end position="1218"/>
    </location>
</feature>
<feature type="compositionally biased region" description="Low complexity" evidence="1">
    <location>
        <begin position="81"/>
        <end position="96"/>
    </location>
</feature>
<evidence type="ECO:0000313" key="2">
    <source>
        <dbReference type="EMBL" id="KAK8089824.1"/>
    </source>
</evidence>
<feature type="compositionally biased region" description="Low complexity" evidence="1">
    <location>
        <begin position="591"/>
        <end position="602"/>
    </location>
</feature>
<feature type="compositionally biased region" description="Basic residues" evidence="1">
    <location>
        <begin position="807"/>
        <end position="818"/>
    </location>
</feature>
<feature type="region of interest" description="Disordered" evidence="1">
    <location>
        <begin position="1408"/>
        <end position="1525"/>
    </location>
</feature>
<feature type="compositionally biased region" description="Basic and acidic residues" evidence="1">
    <location>
        <begin position="726"/>
        <end position="737"/>
    </location>
</feature>
<dbReference type="GeneID" id="92042160"/>
<feature type="compositionally biased region" description="Polar residues" evidence="1">
    <location>
        <begin position="1360"/>
        <end position="1370"/>
    </location>
</feature>
<reference evidence="2 3" key="1">
    <citation type="submission" date="2023-01" db="EMBL/GenBank/DDBJ databases">
        <title>Analysis of 21 Apiospora genomes using comparative genomics revels a genus with tremendous synthesis potential of carbohydrate active enzymes and secondary metabolites.</title>
        <authorList>
            <person name="Sorensen T."/>
        </authorList>
    </citation>
    <scope>NUCLEOTIDE SEQUENCE [LARGE SCALE GENOMIC DNA]</scope>
    <source>
        <strain evidence="2 3">CBS 114990</strain>
    </source>
</reference>
<protein>
    <submittedName>
        <fullName evidence="2">Uncharacterized protein</fullName>
    </submittedName>
</protein>
<feature type="compositionally biased region" description="Basic and acidic residues" evidence="1">
    <location>
        <begin position="512"/>
        <end position="524"/>
    </location>
</feature>
<sequence>MAVAENDAPAGDITDPSTHDGPKTPIDISDVKEDSGGSKKGKKNKKKKRQSATESLDPPPEAPSRAIEPVEEPLSQTFPSVEQPIEPEPIAVAPEPSSYIEDQPVERQDTVDADGAASMAKKAKKSQKGSQILNDLGETAPSVEEPMTESAKDDAVTTQEDVAFESTPAPMTNADEAQPEEEWAPVKRSKKDKKKNKASSDETSSKEVVADDEWSAIPSKKSKKKKAQASLSDEVEEKSADVAVEPTPEEASEQASVSVPEPALEPTPEPEVPPPPEEVVEPGDGVDAAPATPEKSKKDKKRRKSVTFADSAEEQPMVSLENVQDDVANSGPTDETVPADLEAKPEPVAFSDVPIGESSSSRSLENKGEQAQSVPSSEPLEVLNPEPGESTSQATTNKDISAVSPDDEFPTVTKKSKKDKKKAKRKSQEQELDITAPEMSAALDETVSTTGQPAEIPQDVGNSSAITQDESTPAQAIAETTVVDEPEQVKAEESIVEVPSERPQSPSAAPEAIDKPSAEIRDLPNQDNPNIDQPLGHSTDTPAEQSAEQPIEQPEEQPVQTHDDEFTVVPTKKSKKDKKKKKSSQAQLPDSSSVETSTEQQSFLAPGQPSEKEPSATEPWVTEDIAGPSEEQPVEEHTNQDGTIVADKSTLKAGLETSEVAHEASSTLAEPASVGSNITTVPVLQSTPEDQAKQETLQQDRALPEQTNTQDTVAEDEWGISSPAKSKKDEKKKEKGAELTSEEPLIAPTEEASAPSSLVEAPIEVPLSEGTSLDQSTAPSFEDKSGAGPSEELLVSDRPEPEVVSPKKSKKDKKRKGRRALDEVVVAEAPPGEHKEADVLSADEKKDESLPEQAVDAPRDKPKEAMEDFAPVKKSKKEKKKKRQASPWEDEVLQEAAPEPSEMASTTVEASPSQPIETSSESANKFLSEAVEEEILPIAETPKDEEVSLEGPSQHPPVSGESFDTKAVEATPAPDDVQREATADKETESQQAPGTTLPAESDTKEVTEDAFPEYTSSKKSKKDKKKKRSAKLHDDPESVPVTTVEESVPIQDPRDAPLATDETVAEAVVSEEGLKELDVKKSTEDVTAEESLSATDRFNPETERSESAASKKSKTDKEAPREQDEQEPLPSSLPTVAEPSTAQAQGQGPVDIPIHSEKFPNEPMPAEPSKEPLAEEQSVPEEQPALQEHPLPQDASVSKKLLTYPTLENTATKGSTVPSDDLIDKEGSDTANATPQALVDQPRGLVHSLGDQTAGLPEGGQPTQEQTSANDLATELRVDAPTQPQVEDMMASKLPIRVSSRTVQTPASAATPDGPASASRRPQRPEDAIEATERELQSEVPNEKPVGADASIAEQDTVPRDSSITQQIETIPTEDEWADSFNATKSKEDKKKGKGKFQLELERILSRQVTSRQVPVNPKGARTEVTERKQIDPSEELPTTPAAAEWADNGATEKDTAILEPEPASWEQMPDTQHSLATQDIVVHDDTPKALLPEPATDDLLPDEPAESEGAATTSKREEGIRSANQVFFRRRSRNLLPKCMHHQKSLALSALRRTTPFPLASRQNV</sequence>
<feature type="compositionally biased region" description="Basic and acidic residues" evidence="1">
    <location>
        <begin position="1072"/>
        <end position="1084"/>
    </location>
</feature>
<dbReference type="EMBL" id="JAQQWN010000004">
    <property type="protein sequence ID" value="KAK8089824.1"/>
    <property type="molecule type" value="Genomic_DNA"/>
</dbReference>
<evidence type="ECO:0000256" key="1">
    <source>
        <dbReference type="SAM" id="MobiDB-lite"/>
    </source>
</evidence>
<feature type="compositionally biased region" description="Polar residues" evidence="1">
    <location>
        <begin position="1132"/>
        <end position="1146"/>
    </location>
</feature>
<feature type="compositionally biased region" description="Polar residues" evidence="1">
    <location>
        <begin position="769"/>
        <end position="779"/>
    </location>
</feature>
<dbReference type="RefSeq" id="XP_066672718.1">
    <property type="nucleotide sequence ID" value="XM_066809100.1"/>
</dbReference>
<evidence type="ECO:0000313" key="3">
    <source>
        <dbReference type="Proteomes" id="UP001433268"/>
    </source>
</evidence>
<feature type="compositionally biased region" description="Low complexity" evidence="1">
    <location>
        <begin position="1038"/>
        <end position="1049"/>
    </location>
</feature>
<feature type="compositionally biased region" description="Basic and acidic residues" evidence="1">
    <location>
        <begin position="857"/>
        <end position="866"/>
    </location>
</feature>
<feature type="compositionally biased region" description="Polar residues" evidence="1">
    <location>
        <begin position="525"/>
        <end position="541"/>
    </location>
</feature>
<feature type="compositionally biased region" description="Basic residues" evidence="1">
    <location>
        <begin position="572"/>
        <end position="583"/>
    </location>
</feature>
<organism evidence="2 3">
    <name type="scientific">Apiospora hydei</name>
    <dbReference type="NCBI Taxonomy" id="1337664"/>
    <lineage>
        <taxon>Eukaryota</taxon>
        <taxon>Fungi</taxon>
        <taxon>Dikarya</taxon>
        <taxon>Ascomycota</taxon>
        <taxon>Pezizomycotina</taxon>
        <taxon>Sordariomycetes</taxon>
        <taxon>Xylariomycetidae</taxon>
        <taxon>Amphisphaeriales</taxon>
        <taxon>Apiosporaceae</taxon>
        <taxon>Apiospora</taxon>
    </lineage>
</organism>
<feature type="compositionally biased region" description="Basic residues" evidence="1">
    <location>
        <begin position="187"/>
        <end position="197"/>
    </location>
</feature>
<dbReference type="Proteomes" id="UP001433268">
    <property type="component" value="Unassembled WGS sequence"/>
</dbReference>
<proteinExistence type="predicted"/>
<feature type="compositionally biased region" description="Acidic residues" evidence="1">
    <location>
        <begin position="1496"/>
        <end position="1507"/>
    </location>
</feature>
<feature type="compositionally biased region" description="Polar residues" evidence="1">
    <location>
        <begin position="389"/>
        <end position="399"/>
    </location>
</feature>
<feature type="compositionally biased region" description="Polar residues" evidence="1">
    <location>
        <begin position="664"/>
        <end position="712"/>
    </location>
</feature>
<accession>A0ABR1X3A7</accession>
<feature type="region of interest" description="Disordered" evidence="1">
    <location>
        <begin position="1"/>
        <end position="1396"/>
    </location>
</feature>
<feature type="compositionally biased region" description="Basic and acidic residues" evidence="1">
    <location>
        <begin position="831"/>
        <end position="849"/>
    </location>
</feature>
<feature type="compositionally biased region" description="Basic residues" evidence="1">
    <location>
        <begin position="1018"/>
        <end position="1030"/>
    </location>
</feature>
<feature type="compositionally biased region" description="Low complexity" evidence="1">
    <location>
        <begin position="542"/>
        <end position="560"/>
    </location>
</feature>
<feature type="compositionally biased region" description="Polar residues" evidence="1">
    <location>
        <begin position="460"/>
        <end position="474"/>
    </location>
</feature>
<feature type="compositionally biased region" description="Polar residues" evidence="1">
    <location>
        <begin position="357"/>
        <end position="376"/>
    </location>
</feature>
<feature type="compositionally biased region" description="Basic and acidic residues" evidence="1">
    <location>
        <begin position="1421"/>
        <end position="1432"/>
    </location>
</feature>
<keyword evidence="3" id="KW-1185">Reference proteome</keyword>
<feature type="compositionally biased region" description="Basic residues" evidence="1">
    <location>
        <begin position="414"/>
        <end position="425"/>
    </location>
</feature>
<feature type="compositionally biased region" description="Basic residues" evidence="1">
    <location>
        <begin position="39"/>
        <end position="50"/>
    </location>
</feature>
<feature type="compositionally biased region" description="Polar residues" evidence="1">
    <location>
        <begin position="1299"/>
        <end position="1308"/>
    </location>
</feature>
<feature type="compositionally biased region" description="Polar residues" evidence="1">
    <location>
        <begin position="903"/>
        <end position="925"/>
    </location>
</feature>
<feature type="compositionally biased region" description="Pro residues" evidence="1">
    <location>
        <begin position="263"/>
        <end position="277"/>
    </location>
</feature>
<comment type="caution">
    <text evidence="2">The sequence shown here is derived from an EMBL/GenBank/DDBJ whole genome shotgun (WGS) entry which is preliminary data.</text>
</comment>
<name>A0ABR1X3A7_9PEZI</name>
<feature type="compositionally biased region" description="Basic and acidic residues" evidence="1">
    <location>
        <begin position="976"/>
        <end position="988"/>
    </location>
</feature>